<dbReference type="AlphaFoldDB" id="A0A542SYF2"/>
<dbReference type="OrthoDB" id="5240615at2"/>
<gene>
    <name evidence="1" type="ORF">FB563_7986</name>
</gene>
<dbReference type="Proteomes" id="UP000318103">
    <property type="component" value="Unassembled WGS sequence"/>
</dbReference>
<evidence type="ECO:0000313" key="1">
    <source>
        <dbReference type="EMBL" id="TQK79646.1"/>
    </source>
</evidence>
<sequence>MDCLAADVISRMSGVRSSSCRSIRRPERTALTDEASVVNLIGHLIERRLKLSPTLTRDVVVQRELRVPMPNGVDLPADLSASRCLR</sequence>
<proteinExistence type="predicted"/>
<organism evidence="1 2">
    <name type="scientific">Streptomyces puniciscabiei</name>
    <dbReference type="NCBI Taxonomy" id="164348"/>
    <lineage>
        <taxon>Bacteria</taxon>
        <taxon>Bacillati</taxon>
        <taxon>Actinomycetota</taxon>
        <taxon>Actinomycetes</taxon>
        <taxon>Kitasatosporales</taxon>
        <taxon>Streptomycetaceae</taxon>
        <taxon>Streptomyces</taxon>
    </lineage>
</organism>
<comment type="caution">
    <text evidence="1">The sequence shown here is derived from an EMBL/GenBank/DDBJ whole genome shotgun (WGS) entry which is preliminary data.</text>
</comment>
<dbReference type="EMBL" id="VFNX01000005">
    <property type="protein sequence ID" value="TQK79646.1"/>
    <property type="molecule type" value="Genomic_DNA"/>
</dbReference>
<reference evidence="1 2" key="1">
    <citation type="submission" date="2019-06" db="EMBL/GenBank/DDBJ databases">
        <title>Sequencing the genomes of 1000 actinobacteria strains.</title>
        <authorList>
            <person name="Klenk H.-P."/>
        </authorList>
    </citation>
    <scope>NUCLEOTIDE SEQUENCE [LARGE SCALE GENOMIC DNA]</scope>
    <source>
        <strain evidence="1 2">DSM 41929</strain>
    </source>
</reference>
<evidence type="ECO:0000313" key="2">
    <source>
        <dbReference type="Proteomes" id="UP000318103"/>
    </source>
</evidence>
<protein>
    <submittedName>
        <fullName evidence="1">Uncharacterized protein</fullName>
    </submittedName>
</protein>
<name>A0A542SYF2_9ACTN</name>
<accession>A0A542SYF2</accession>
<keyword evidence="2" id="KW-1185">Reference proteome</keyword>